<evidence type="ECO:0000256" key="2">
    <source>
        <dbReference type="ARBA" id="ARBA00022980"/>
    </source>
</evidence>
<dbReference type="InterPro" id="IPR036227">
    <property type="entry name" value="Ribosomal_uL15/eL18_sf"/>
</dbReference>
<evidence type="ECO:0000256" key="4">
    <source>
        <dbReference type="SAM" id="MobiDB-lite"/>
    </source>
</evidence>
<evidence type="ECO:0000313" key="6">
    <source>
        <dbReference type="EMBL" id="SPO03093.1"/>
    </source>
</evidence>
<keyword evidence="2" id="KW-0689">Ribosomal protein</keyword>
<keyword evidence="3" id="KW-0687">Ribonucleoprotein</keyword>
<evidence type="ECO:0000313" key="7">
    <source>
        <dbReference type="Proteomes" id="UP001187682"/>
    </source>
</evidence>
<keyword evidence="7" id="KW-1185">Reference proteome</keyword>
<dbReference type="Proteomes" id="UP001187682">
    <property type="component" value="Unassembled WGS sequence"/>
</dbReference>
<name>A0AAE8N0G3_9PEZI</name>
<sequence>MPPRLQLPAQLRGTLSRPAPATASLTSLLAGLSLRPAAATLSAGSVRSAHILASLAPNAGSTKDRKRVGRGASSGYGKTSGRGQKGRKARGQVNPRFQGGQTPLIKIKGKRGFDNLNAPKLSTTNLEQIKEWIDNGRLDPTKPITPKELIESGIIGSVRDGIKVLARGSTTFDHPVTITVSRASASAIAAIEAAGGKITTRYYTRLAIRRLLEGKSLHSDKPLPFGAEHVEGVLEEARKTGFKYRLPDPTSRWDVEYYRDPAHRGYMSHLLPEGKNPSLFFGVPTEKRARKKVTKQAKAVEEEKIF</sequence>
<dbReference type="InterPro" id="IPR021131">
    <property type="entry name" value="Ribosomal_uL15/eL18"/>
</dbReference>
<dbReference type="InterPro" id="IPR030878">
    <property type="entry name" value="Ribosomal_uL15"/>
</dbReference>
<gene>
    <name evidence="6" type="ORF">DNG_05775</name>
</gene>
<dbReference type="NCBIfam" id="TIGR01071">
    <property type="entry name" value="rplO_bact"/>
    <property type="match status" value="1"/>
</dbReference>
<dbReference type="EMBL" id="ONZQ02000007">
    <property type="protein sequence ID" value="SPO03093.1"/>
    <property type="molecule type" value="Genomic_DNA"/>
</dbReference>
<evidence type="ECO:0000259" key="5">
    <source>
        <dbReference type="Pfam" id="PF00828"/>
    </source>
</evidence>
<dbReference type="Pfam" id="PF00828">
    <property type="entry name" value="Ribosomal_L27A"/>
    <property type="match status" value="1"/>
</dbReference>
<dbReference type="PANTHER" id="PTHR12934">
    <property type="entry name" value="50S RIBOSOMAL PROTEIN L15"/>
    <property type="match status" value="1"/>
</dbReference>
<reference evidence="6" key="1">
    <citation type="submission" date="2018-03" db="EMBL/GenBank/DDBJ databases">
        <authorList>
            <person name="Guldener U."/>
        </authorList>
    </citation>
    <scope>NUCLEOTIDE SEQUENCE</scope>
</reference>
<evidence type="ECO:0000256" key="3">
    <source>
        <dbReference type="ARBA" id="ARBA00023274"/>
    </source>
</evidence>
<dbReference type="InterPro" id="IPR005749">
    <property type="entry name" value="Ribosomal_uL15_bac-type"/>
</dbReference>
<dbReference type="AlphaFoldDB" id="A0AAE8N0G3"/>
<dbReference type="GO" id="GO:0006412">
    <property type="term" value="P:translation"/>
    <property type="evidence" value="ECO:0007669"/>
    <property type="project" value="InterPro"/>
</dbReference>
<dbReference type="SUPFAM" id="SSF52080">
    <property type="entry name" value="Ribosomal proteins L15p and L18e"/>
    <property type="match status" value="1"/>
</dbReference>
<feature type="region of interest" description="Disordered" evidence="4">
    <location>
        <begin position="59"/>
        <end position="104"/>
    </location>
</feature>
<dbReference type="GO" id="GO:0003735">
    <property type="term" value="F:structural constituent of ribosome"/>
    <property type="evidence" value="ECO:0007669"/>
    <property type="project" value="InterPro"/>
</dbReference>
<dbReference type="HAMAP" id="MF_01341">
    <property type="entry name" value="Ribosomal_uL15"/>
    <property type="match status" value="1"/>
</dbReference>
<dbReference type="PANTHER" id="PTHR12934:SF11">
    <property type="entry name" value="LARGE RIBOSOMAL SUBUNIT PROTEIN UL15M"/>
    <property type="match status" value="1"/>
</dbReference>
<accession>A0AAE8N0G3</accession>
<dbReference type="GO" id="GO:0005762">
    <property type="term" value="C:mitochondrial large ribosomal subunit"/>
    <property type="evidence" value="ECO:0007669"/>
    <property type="project" value="TreeGrafter"/>
</dbReference>
<comment type="caution">
    <text evidence="6">The sequence shown here is derived from an EMBL/GenBank/DDBJ whole genome shotgun (WGS) entry which is preliminary data.</text>
</comment>
<organism evidence="6 7">
    <name type="scientific">Cephalotrichum gorgonifer</name>
    <dbReference type="NCBI Taxonomy" id="2041049"/>
    <lineage>
        <taxon>Eukaryota</taxon>
        <taxon>Fungi</taxon>
        <taxon>Dikarya</taxon>
        <taxon>Ascomycota</taxon>
        <taxon>Pezizomycotina</taxon>
        <taxon>Sordariomycetes</taxon>
        <taxon>Hypocreomycetidae</taxon>
        <taxon>Microascales</taxon>
        <taxon>Microascaceae</taxon>
        <taxon>Cephalotrichum</taxon>
    </lineage>
</organism>
<evidence type="ECO:0000256" key="1">
    <source>
        <dbReference type="ARBA" id="ARBA00007320"/>
    </source>
</evidence>
<proteinExistence type="inferred from homology"/>
<comment type="similarity">
    <text evidence="1">Belongs to the universal ribosomal protein uL15 family.</text>
</comment>
<dbReference type="Gene3D" id="3.100.10.10">
    <property type="match status" value="1"/>
</dbReference>
<protein>
    <submittedName>
        <fullName evidence="6">Related to MVP1 protein</fullName>
    </submittedName>
</protein>
<feature type="domain" description="Large ribosomal subunit protein uL15/eL18" evidence="5">
    <location>
        <begin position="124"/>
        <end position="199"/>
    </location>
</feature>